<sequence>MRAGGGAAAAGQVGGNRADGDQHALLLGRHARHRQCHGRARQIEDGAHAAHVIPLTRGGHAQVILVLVVGADQLDAAAQHLLARVLDGQLGRNDRAGSRGLGIHARHVRQHAQAQWRLLGMCAHAEGAQQAQHRKVQFSHASLRC</sequence>
<proteinExistence type="predicted"/>
<dbReference type="EMBL" id="VSSQ01035073">
    <property type="protein sequence ID" value="MPM87200.1"/>
    <property type="molecule type" value="Genomic_DNA"/>
</dbReference>
<reference evidence="1" key="1">
    <citation type="submission" date="2019-08" db="EMBL/GenBank/DDBJ databases">
        <authorList>
            <person name="Kucharzyk K."/>
            <person name="Murdoch R.W."/>
            <person name="Higgins S."/>
            <person name="Loffler F."/>
        </authorList>
    </citation>
    <scope>NUCLEOTIDE SEQUENCE</scope>
</reference>
<organism evidence="1">
    <name type="scientific">bioreactor metagenome</name>
    <dbReference type="NCBI Taxonomy" id="1076179"/>
    <lineage>
        <taxon>unclassified sequences</taxon>
        <taxon>metagenomes</taxon>
        <taxon>ecological metagenomes</taxon>
    </lineage>
</organism>
<accession>A0A645DCJ3</accession>
<evidence type="ECO:0000313" key="1">
    <source>
        <dbReference type="EMBL" id="MPM87200.1"/>
    </source>
</evidence>
<protein>
    <submittedName>
        <fullName evidence="1">Uncharacterized protein</fullName>
    </submittedName>
</protein>
<dbReference type="AlphaFoldDB" id="A0A645DCJ3"/>
<gene>
    <name evidence="1" type="ORF">SDC9_134294</name>
</gene>
<comment type="caution">
    <text evidence="1">The sequence shown here is derived from an EMBL/GenBank/DDBJ whole genome shotgun (WGS) entry which is preliminary data.</text>
</comment>
<name>A0A645DCJ3_9ZZZZ</name>